<evidence type="ECO:0008006" key="4">
    <source>
        <dbReference type="Google" id="ProtNLM"/>
    </source>
</evidence>
<dbReference type="RefSeq" id="WP_322474381.1">
    <property type="nucleotide sequence ID" value="NZ_JBHRZG010000024.1"/>
</dbReference>
<name>A0ABV7ZFC4_9DEIO</name>
<dbReference type="Proteomes" id="UP001595803">
    <property type="component" value="Unassembled WGS sequence"/>
</dbReference>
<evidence type="ECO:0000256" key="1">
    <source>
        <dbReference type="SAM" id="MobiDB-lite"/>
    </source>
</evidence>
<feature type="compositionally biased region" description="Polar residues" evidence="1">
    <location>
        <begin position="51"/>
        <end position="60"/>
    </location>
</feature>
<comment type="caution">
    <text evidence="2">The sequence shown here is derived from an EMBL/GenBank/DDBJ whole genome shotgun (WGS) entry which is preliminary data.</text>
</comment>
<evidence type="ECO:0000313" key="2">
    <source>
        <dbReference type="EMBL" id="MFC3835685.1"/>
    </source>
</evidence>
<proteinExistence type="predicted"/>
<organism evidence="2 3">
    <name type="scientific">Deinococcus rufus</name>
    <dbReference type="NCBI Taxonomy" id="2136097"/>
    <lineage>
        <taxon>Bacteria</taxon>
        <taxon>Thermotogati</taxon>
        <taxon>Deinococcota</taxon>
        <taxon>Deinococci</taxon>
        <taxon>Deinococcales</taxon>
        <taxon>Deinococcaceae</taxon>
        <taxon>Deinococcus</taxon>
    </lineage>
</organism>
<protein>
    <recommendedName>
        <fullName evidence="4">DUF1440 domain-containing protein</fullName>
    </recommendedName>
</protein>
<dbReference type="EMBL" id="JBHRZG010000024">
    <property type="protein sequence ID" value="MFC3835685.1"/>
    <property type="molecule type" value="Genomic_DNA"/>
</dbReference>
<sequence length="195" mass="20061">MSSLLSTARALLRPEPVPSPVYRDAVIGLLAGAAGTLLMGQWSTRITPLITSTEGGQSDKPQPDKDVISPLGQEHVPGESSTAALGRHVYQLINHQMPQKGTRTALSEAVHWGTGVIGGAAYGALAGQKQGPLTGLLFGAGLWLVLDETITPLLGLQDGPRGADARTHANRLGAHLAYGLGLGLSAAALNAALPE</sequence>
<accession>A0ABV7ZFC4</accession>
<feature type="region of interest" description="Disordered" evidence="1">
    <location>
        <begin position="51"/>
        <end position="80"/>
    </location>
</feature>
<gene>
    <name evidence="2" type="ORF">ACFOSB_22700</name>
</gene>
<reference evidence="3" key="1">
    <citation type="journal article" date="2019" name="Int. J. Syst. Evol. Microbiol.">
        <title>The Global Catalogue of Microorganisms (GCM) 10K type strain sequencing project: providing services to taxonomists for standard genome sequencing and annotation.</title>
        <authorList>
            <consortium name="The Broad Institute Genomics Platform"/>
            <consortium name="The Broad Institute Genome Sequencing Center for Infectious Disease"/>
            <person name="Wu L."/>
            <person name="Ma J."/>
        </authorList>
    </citation>
    <scope>NUCLEOTIDE SEQUENCE [LARGE SCALE GENOMIC DNA]</scope>
    <source>
        <strain evidence="3">CCTCC AB 2017081</strain>
    </source>
</reference>
<keyword evidence="3" id="KW-1185">Reference proteome</keyword>
<evidence type="ECO:0000313" key="3">
    <source>
        <dbReference type="Proteomes" id="UP001595803"/>
    </source>
</evidence>